<dbReference type="InterPro" id="IPR001650">
    <property type="entry name" value="Helicase_C-like"/>
</dbReference>
<dbReference type="InterPro" id="IPR007527">
    <property type="entry name" value="Znf_SWIM"/>
</dbReference>
<evidence type="ECO:0000256" key="1">
    <source>
        <dbReference type="ARBA" id="ARBA00022801"/>
    </source>
</evidence>
<feature type="domain" description="SWIM-type" evidence="3">
    <location>
        <begin position="63"/>
        <end position="99"/>
    </location>
</feature>
<dbReference type="SUPFAM" id="SSF52540">
    <property type="entry name" value="P-loop containing nucleoside triphosphate hydrolases"/>
    <property type="match status" value="2"/>
</dbReference>
<keyword evidence="6" id="KW-0067">ATP-binding</keyword>
<dbReference type="Proteomes" id="UP001221558">
    <property type="component" value="Chromosome"/>
</dbReference>
<dbReference type="Gene3D" id="3.40.50.10810">
    <property type="entry name" value="Tandem AAA-ATPase domain"/>
    <property type="match status" value="1"/>
</dbReference>
<evidence type="ECO:0000259" key="4">
    <source>
        <dbReference type="PROSITE" id="PS51192"/>
    </source>
</evidence>
<feature type="domain" description="Helicase ATP-binding" evidence="4">
    <location>
        <begin position="669"/>
        <end position="828"/>
    </location>
</feature>
<dbReference type="PROSITE" id="PS51194">
    <property type="entry name" value="HELICASE_CTER"/>
    <property type="match status" value="1"/>
</dbReference>
<dbReference type="InterPro" id="IPR013663">
    <property type="entry name" value="Helicase_SWF/SNF/SWI_bac"/>
</dbReference>
<keyword evidence="2" id="KW-0862">Zinc</keyword>
<feature type="domain" description="Helicase C-terminal" evidence="5">
    <location>
        <begin position="950"/>
        <end position="1101"/>
    </location>
</feature>
<organism evidence="6 7">
    <name type="scientific">Sphingobacterium oryzagri</name>
    <dbReference type="NCBI Taxonomy" id="3025669"/>
    <lineage>
        <taxon>Bacteria</taxon>
        <taxon>Pseudomonadati</taxon>
        <taxon>Bacteroidota</taxon>
        <taxon>Sphingobacteriia</taxon>
        <taxon>Sphingobacteriales</taxon>
        <taxon>Sphingobacteriaceae</taxon>
        <taxon>Sphingobacterium</taxon>
    </lineage>
</organism>
<dbReference type="EMBL" id="CP117880">
    <property type="protein sequence ID" value="WDF70195.1"/>
    <property type="molecule type" value="Genomic_DNA"/>
</dbReference>
<keyword evidence="2" id="KW-0863">Zinc-finger</keyword>
<dbReference type="Pfam" id="PF00176">
    <property type="entry name" value="SNF2-rel_dom"/>
    <property type="match status" value="1"/>
</dbReference>
<dbReference type="PROSITE" id="PS50966">
    <property type="entry name" value="ZF_SWIM"/>
    <property type="match status" value="1"/>
</dbReference>
<gene>
    <name evidence="6" type="ORF">PQ465_07400</name>
</gene>
<protein>
    <submittedName>
        <fullName evidence="6">DEAD/DEAH box helicase</fullName>
    </submittedName>
</protein>
<dbReference type="InterPro" id="IPR000330">
    <property type="entry name" value="SNF2_N"/>
</dbReference>
<keyword evidence="6" id="KW-0347">Helicase</keyword>
<proteinExistence type="predicted"/>
<keyword evidence="6" id="KW-0547">Nucleotide-binding</keyword>
<dbReference type="Gene3D" id="3.40.50.300">
    <property type="entry name" value="P-loop containing nucleotide triphosphate hydrolases"/>
    <property type="match status" value="1"/>
</dbReference>
<dbReference type="InterPro" id="IPR014001">
    <property type="entry name" value="Helicase_ATP-bd"/>
</dbReference>
<dbReference type="CDD" id="cd18793">
    <property type="entry name" value="SF2_C_SNF"/>
    <property type="match status" value="1"/>
</dbReference>
<keyword evidence="7" id="KW-1185">Reference proteome</keyword>
<dbReference type="SMART" id="SM00487">
    <property type="entry name" value="DEXDc"/>
    <property type="match status" value="1"/>
</dbReference>
<sequence length="1114" mass="128415">MRDALGGYGIAIRSFRELSEVDLLAHYDRADIPDRTDVHRLRARTIHINHATFSIGGTLSTDQQIIVELQQHNIRVHCSCALHATYLCYHEMLALVALITQENYRSFFDEQTRLRILLPYASRYGLENEATLDQYFSLTYDKGNLIVQPKQEHILAVDSHMPDKSLQEILHTKKKRPPLPAPTKQRILVWSKHRFYNQLRFELLDADHTQAGKPKAPFEFIDPTPLLWNTKDVSEAKLYAALANFQQHDAEVDEEAVLNALHIVCEYSKHLALYYHDQAISEKVNSKSLRPATLQLLDATIELHVFQRKPFYEIKAFLRWQDERLPLKTLPVHYRYFLRRQDNFYLLRDIATLRLLEYFRKGPETLLVHASKYDDFVTHTLQPLADIIHIHYAYVRPASPEERKRYQTDQACLIYLSQENSYVNITPVMRYGAIEIPLPSKKQVLDRDGNGHTFVVDRDLDREDKFQQIVAKQHPDFEAQQQEMHYFYLHHQHFLADEWFLQAFEAWRNEGIEILGFQEMNLTKLSPYKAKIDIKIVSGTDWFNVKIAASFGQQHLSIKQLHRAIRHKSKYVTLDDGRTAVLPADWLDKIARFFQFGVLEADLLRLPKMGLTAVQELFDAEVLPQEIVAELDTLNKKLSGLKKRSKVNIPTTLKAQLRSYQLDGLHWLNQLDDLNLGGCLADDMGLGKTLQIIALLLLQKEKGQSGVNLVITPTSLLFNWEQELTKFAPSLRVLCLQGGSRDKLYEKLPDYDVVLCSYGLLVSDIVKLKQYTFNILVLDESQAIKNPSSERYTAARLLQARVRFVVTGTPIENSTYDLYGQLSFACPGLLGNQQFFRDTYATPIDRFDDSKRALSLQQKVAPFILRRSKQQVAKELPEKTEMVIYCEMGAQQREIYDSYEAELRDYLEGESDDELQKSNMHILAGLTRLRQICNAPVLLQEGYEATISAKLDALMERLLEITPEHKVLVFSQFVTMLDLVKDALDNAHIASVTLNGKTKDRARVVDTFQQDETKRVFLISLKVGGVGLNLTAADYVFLIDPWWNPAVENQAIDRSYRIGQGKHVVAVRLICLNTVEEKIMHLQDKKRTLAGEMIKTDTDITQKFGKKDWLDLLQ</sequence>
<dbReference type="Pfam" id="PF00271">
    <property type="entry name" value="Helicase_C"/>
    <property type="match status" value="1"/>
</dbReference>
<dbReference type="InterPro" id="IPR027417">
    <property type="entry name" value="P-loop_NTPase"/>
</dbReference>
<accession>A0ABY7WPE8</accession>
<dbReference type="RefSeq" id="WP_274268904.1">
    <property type="nucleotide sequence ID" value="NZ_CP117880.1"/>
</dbReference>
<dbReference type="SMART" id="SM00490">
    <property type="entry name" value="HELICc"/>
    <property type="match status" value="1"/>
</dbReference>
<keyword evidence="2" id="KW-0479">Metal-binding</keyword>
<evidence type="ECO:0000313" key="7">
    <source>
        <dbReference type="Proteomes" id="UP001221558"/>
    </source>
</evidence>
<dbReference type="GO" id="GO:0004386">
    <property type="term" value="F:helicase activity"/>
    <property type="evidence" value="ECO:0007669"/>
    <property type="project" value="UniProtKB-KW"/>
</dbReference>
<dbReference type="PANTHER" id="PTHR10799">
    <property type="entry name" value="SNF2/RAD54 HELICASE FAMILY"/>
    <property type="match status" value="1"/>
</dbReference>
<reference evidence="6 7" key="1">
    <citation type="submission" date="2023-02" db="EMBL/GenBank/DDBJ databases">
        <title>Genome sequence of Sphingobacterium sp. KACC 22765.</title>
        <authorList>
            <person name="Kim S."/>
            <person name="Heo J."/>
            <person name="Kwon S.-W."/>
        </authorList>
    </citation>
    <scope>NUCLEOTIDE SEQUENCE [LARGE SCALE GENOMIC DNA]</scope>
    <source>
        <strain evidence="6 7">KACC 22765</strain>
    </source>
</reference>
<evidence type="ECO:0000256" key="2">
    <source>
        <dbReference type="PROSITE-ProRule" id="PRU00325"/>
    </source>
</evidence>
<evidence type="ECO:0000313" key="6">
    <source>
        <dbReference type="EMBL" id="WDF70195.1"/>
    </source>
</evidence>
<dbReference type="Pfam" id="PF08455">
    <property type="entry name" value="SNF2_assoc"/>
    <property type="match status" value="1"/>
</dbReference>
<evidence type="ECO:0000259" key="5">
    <source>
        <dbReference type="PROSITE" id="PS51194"/>
    </source>
</evidence>
<dbReference type="InterPro" id="IPR049730">
    <property type="entry name" value="SNF2/RAD54-like_C"/>
</dbReference>
<name>A0ABY7WPE8_9SPHI</name>
<dbReference type="InterPro" id="IPR038718">
    <property type="entry name" value="SNF2-like_sf"/>
</dbReference>
<evidence type="ECO:0000259" key="3">
    <source>
        <dbReference type="PROSITE" id="PS50966"/>
    </source>
</evidence>
<keyword evidence="1" id="KW-0378">Hydrolase</keyword>
<dbReference type="PROSITE" id="PS51192">
    <property type="entry name" value="HELICASE_ATP_BIND_1"/>
    <property type="match status" value="1"/>
</dbReference>